<proteinExistence type="predicted"/>
<dbReference type="InParanoid" id="A0A0P0WJF0"/>
<protein>
    <submittedName>
        <fullName evidence="1">Os05g0222050 protein</fullName>
    </submittedName>
</protein>
<dbReference type="EMBL" id="AP014961">
    <property type="protein sequence ID" value="BAS92871.1"/>
    <property type="molecule type" value="Genomic_DNA"/>
</dbReference>
<sequence length="108" mass="11461">MASARPRRSTMAQAPPRVKWSVILEPGNRSFSRKNTASVLTSSMSVSSCEADLAGLMRSRMAPGIGEVGSAIFQYSSAGDAAWLALAAATCSAVTKQIQSKTVNFRYT</sequence>
<reference evidence="1 2" key="3">
    <citation type="journal article" date="2013" name="Rice">
        <title>Improvement of the Oryza sativa Nipponbare reference genome using next generation sequence and optical map data.</title>
        <authorList>
            <person name="Kawahara Y."/>
            <person name="de la Bastide M."/>
            <person name="Hamilton J.P."/>
            <person name="Kanamori H."/>
            <person name="McCombie W.R."/>
            <person name="Ouyang S."/>
            <person name="Schwartz D.C."/>
            <person name="Tanaka T."/>
            <person name="Wu J."/>
            <person name="Zhou S."/>
            <person name="Childs K.L."/>
            <person name="Davidson R.M."/>
            <person name="Lin H."/>
            <person name="Quesada-Ocampo L."/>
            <person name="Vaillancourt B."/>
            <person name="Sakai H."/>
            <person name="Lee S.S."/>
            <person name="Kim J."/>
            <person name="Numa H."/>
            <person name="Itoh T."/>
            <person name="Buell C.R."/>
            <person name="Matsumoto T."/>
        </authorList>
    </citation>
    <scope>NUCLEOTIDE SEQUENCE [LARGE SCALE GENOMIC DNA]</scope>
    <source>
        <strain evidence="2">cv. Nipponbare</strain>
    </source>
</reference>
<organism evidence="1 2">
    <name type="scientific">Oryza sativa subsp. japonica</name>
    <name type="common">Rice</name>
    <dbReference type="NCBI Taxonomy" id="39947"/>
    <lineage>
        <taxon>Eukaryota</taxon>
        <taxon>Viridiplantae</taxon>
        <taxon>Streptophyta</taxon>
        <taxon>Embryophyta</taxon>
        <taxon>Tracheophyta</taxon>
        <taxon>Spermatophyta</taxon>
        <taxon>Magnoliopsida</taxon>
        <taxon>Liliopsida</taxon>
        <taxon>Poales</taxon>
        <taxon>Poaceae</taxon>
        <taxon>BOP clade</taxon>
        <taxon>Oryzoideae</taxon>
        <taxon>Oryzeae</taxon>
        <taxon>Oryzinae</taxon>
        <taxon>Oryza</taxon>
        <taxon>Oryza sativa</taxon>
    </lineage>
</organism>
<accession>A0A0P0WJF0</accession>
<gene>
    <name evidence="1" type="ordered locus">Os05g0222050</name>
    <name evidence="1" type="ORF">OSNPB_050222050</name>
</gene>
<evidence type="ECO:0000313" key="1">
    <source>
        <dbReference type="EMBL" id="BAS92871.1"/>
    </source>
</evidence>
<reference evidence="1 2" key="2">
    <citation type="journal article" date="2013" name="Plant Cell Physiol.">
        <title>Rice Annotation Project Database (RAP-DB): an integrative and interactive database for rice genomics.</title>
        <authorList>
            <person name="Sakai H."/>
            <person name="Lee S.S."/>
            <person name="Tanaka T."/>
            <person name="Numa H."/>
            <person name="Kim J."/>
            <person name="Kawahara Y."/>
            <person name="Wakimoto H."/>
            <person name="Yang C.C."/>
            <person name="Iwamoto M."/>
            <person name="Abe T."/>
            <person name="Yamada Y."/>
            <person name="Muto A."/>
            <person name="Inokuchi H."/>
            <person name="Ikemura T."/>
            <person name="Matsumoto T."/>
            <person name="Sasaki T."/>
            <person name="Itoh T."/>
        </authorList>
    </citation>
    <scope>NUCLEOTIDE SEQUENCE [LARGE SCALE GENOMIC DNA]</scope>
    <source>
        <strain evidence="2">cv. Nipponbare</strain>
    </source>
</reference>
<dbReference type="AlphaFoldDB" id="A0A0P0WJF0"/>
<keyword evidence="2" id="KW-1185">Reference proteome</keyword>
<reference evidence="2" key="1">
    <citation type="journal article" date="2005" name="Nature">
        <title>The map-based sequence of the rice genome.</title>
        <authorList>
            <consortium name="International rice genome sequencing project (IRGSP)"/>
            <person name="Matsumoto T."/>
            <person name="Wu J."/>
            <person name="Kanamori H."/>
            <person name="Katayose Y."/>
            <person name="Fujisawa M."/>
            <person name="Namiki N."/>
            <person name="Mizuno H."/>
            <person name="Yamamoto K."/>
            <person name="Antonio B.A."/>
            <person name="Baba T."/>
            <person name="Sakata K."/>
            <person name="Nagamura Y."/>
            <person name="Aoki H."/>
            <person name="Arikawa K."/>
            <person name="Arita K."/>
            <person name="Bito T."/>
            <person name="Chiden Y."/>
            <person name="Fujitsuka N."/>
            <person name="Fukunaka R."/>
            <person name="Hamada M."/>
            <person name="Harada C."/>
            <person name="Hayashi A."/>
            <person name="Hijishita S."/>
            <person name="Honda M."/>
            <person name="Hosokawa S."/>
            <person name="Ichikawa Y."/>
            <person name="Idonuma A."/>
            <person name="Iijima M."/>
            <person name="Ikeda M."/>
            <person name="Ikeno M."/>
            <person name="Ito K."/>
            <person name="Ito S."/>
            <person name="Ito T."/>
            <person name="Ito Y."/>
            <person name="Ito Y."/>
            <person name="Iwabuchi A."/>
            <person name="Kamiya K."/>
            <person name="Karasawa W."/>
            <person name="Kurita K."/>
            <person name="Katagiri S."/>
            <person name="Kikuta A."/>
            <person name="Kobayashi H."/>
            <person name="Kobayashi N."/>
            <person name="Machita K."/>
            <person name="Maehara T."/>
            <person name="Masukawa M."/>
            <person name="Mizubayashi T."/>
            <person name="Mukai Y."/>
            <person name="Nagasaki H."/>
            <person name="Nagata Y."/>
            <person name="Naito S."/>
            <person name="Nakashima M."/>
            <person name="Nakama Y."/>
            <person name="Nakamichi Y."/>
            <person name="Nakamura M."/>
            <person name="Meguro A."/>
            <person name="Negishi M."/>
            <person name="Ohta I."/>
            <person name="Ohta T."/>
            <person name="Okamoto M."/>
            <person name="Ono N."/>
            <person name="Saji S."/>
            <person name="Sakaguchi M."/>
            <person name="Sakai K."/>
            <person name="Shibata M."/>
            <person name="Shimokawa T."/>
            <person name="Song J."/>
            <person name="Takazaki Y."/>
            <person name="Terasawa K."/>
            <person name="Tsugane M."/>
            <person name="Tsuji K."/>
            <person name="Ueda S."/>
            <person name="Waki K."/>
            <person name="Yamagata H."/>
            <person name="Yamamoto M."/>
            <person name="Yamamoto S."/>
            <person name="Yamane H."/>
            <person name="Yoshiki S."/>
            <person name="Yoshihara R."/>
            <person name="Yukawa K."/>
            <person name="Zhong H."/>
            <person name="Yano M."/>
            <person name="Yuan Q."/>
            <person name="Ouyang S."/>
            <person name="Liu J."/>
            <person name="Jones K.M."/>
            <person name="Gansberger K."/>
            <person name="Moffat K."/>
            <person name="Hill J."/>
            <person name="Bera J."/>
            <person name="Fadrosh D."/>
            <person name="Jin S."/>
            <person name="Johri S."/>
            <person name="Kim M."/>
            <person name="Overton L."/>
            <person name="Reardon M."/>
            <person name="Tsitrin T."/>
            <person name="Vuong H."/>
            <person name="Weaver B."/>
            <person name="Ciecko A."/>
            <person name="Tallon L."/>
            <person name="Jackson J."/>
            <person name="Pai G."/>
            <person name="Aken S.V."/>
            <person name="Utterback T."/>
            <person name="Reidmuller S."/>
            <person name="Feldblyum T."/>
            <person name="Hsiao J."/>
            <person name="Zismann V."/>
            <person name="Iobst S."/>
            <person name="de Vazeille A.R."/>
            <person name="Buell C.R."/>
            <person name="Ying K."/>
            <person name="Li Y."/>
            <person name="Lu T."/>
            <person name="Huang Y."/>
            <person name="Zhao Q."/>
            <person name="Feng Q."/>
            <person name="Zhang L."/>
            <person name="Zhu J."/>
            <person name="Weng Q."/>
            <person name="Mu J."/>
            <person name="Lu Y."/>
            <person name="Fan D."/>
            <person name="Liu Y."/>
            <person name="Guan J."/>
            <person name="Zhang Y."/>
            <person name="Yu S."/>
            <person name="Liu X."/>
            <person name="Zhang Y."/>
            <person name="Hong G."/>
            <person name="Han B."/>
            <person name="Choisne N."/>
            <person name="Demange N."/>
            <person name="Orjeda G."/>
            <person name="Samain S."/>
            <person name="Cattolico L."/>
            <person name="Pelletier E."/>
            <person name="Couloux A."/>
            <person name="Segurens B."/>
            <person name="Wincker P."/>
            <person name="D'Hont A."/>
            <person name="Scarpelli C."/>
            <person name="Weissenbach J."/>
            <person name="Salanoubat M."/>
            <person name="Quetier F."/>
            <person name="Yu Y."/>
            <person name="Kim H.R."/>
            <person name="Rambo T."/>
            <person name="Currie J."/>
            <person name="Collura K."/>
            <person name="Luo M."/>
            <person name="Yang T."/>
            <person name="Ammiraju J.S.S."/>
            <person name="Engler F."/>
            <person name="Soderlund C."/>
            <person name="Wing R.A."/>
            <person name="Palmer L.E."/>
            <person name="de la Bastide M."/>
            <person name="Spiegel L."/>
            <person name="Nascimento L."/>
            <person name="Zutavern T."/>
            <person name="O'Shaughnessy A."/>
            <person name="Dike S."/>
            <person name="Dedhia N."/>
            <person name="Preston R."/>
            <person name="Balija V."/>
            <person name="McCombie W.R."/>
            <person name="Chow T."/>
            <person name="Chen H."/>
            <person name="Chung M."/>
            <person name="Chen C."/>
            <person name="Shaw J."/>
            <person name="Wu H."/>
            <person name="Hsiao K."/>
            <person name="Chao Y."/>
            <person name="Chu M."/>
            <person name="Cheng C."/>
            <person name="Hour A."/>
            <person name="Lee P."/>
            <person name="Lin S."/>
            <person name="Lin Y."/>
            <person name="Liou J."/>
            <person name="Liu S."/>
            <person name="Hsing Y."/>
            <person name="Raghuvanshi S."/>
            <person name="Mohanty A."/>
            <person name="Bharti A.K."/>
            <person name="Gaur A."/>
            <person name="Gupta V."/>
            <person name="Kumar D."/>
            <person name="Ravi V."/>
            <person name="Vij S."/>
            <person name="Kapur A."/>
            <person name="Khurana P."/>
            <person name="Khurana P."/>
            <person name="Khurana J.P."/>
            <person name="Tyagi A.K."/>
            <person name="Gaikwad K."/>
            <person name="Singh A."/>
            <person name="Dalal V."/>
            <person name="Srivastava S."/>
            <person name="Dixit A."/>
            <person name="Pal A.K."/>
            <person name="Ghazi I.A."/>
            <person name="Yadav M."/>
            <person name="Pandit A."/>
            <person name="Bhargava A."/>
            <person name="Sureshbabu K."/>
            <person name="Batra K."/>
            <person name="Sharma T.R."/>
            <person name="Mohapatra T."/>
            <person name="Singh N.K."/>
            <person name="Messing J."/>
            <person name="Nelson A.B."/>
            <person name="Fuks G."/>
            <person name="Kavchok S."/>
            <person name="Keizer G."/>
            <person name="Linton E."/>
            <person name="Llaca V."/>
            <person name="Song R."/>
            <person name="Tanyolac B."/>
            <person name="Young S."/>
            <person name="Ho-Il K."/>
            <person name="Hahn J.H."/>
            <person name="Sangsakoo G."/>
            <person name="Vanavichit A."/>
            <person name="de Mattos Luiz.A.T."/>
            <person name="Zimmer P.D."/>
            <person name="Malone G."/>
            <person name="Dellagostin O."/>
            <person name="de Oliveira A.C."/>
            <person name="Bevan M."/>
            <person name="Bancroft I."/>
            <person name="Minx P."/>
            <person name="Cordum H."/>
            <person name="Wilson R."/>
            <person name="Cheng Z."/>
            <person name="Jin W."/>
            <person name="Jiang J."/>
            <person name="Leong S.A."/>
            <person name="Iwama H."/>
            <person name="Gojobori T."/>
            <person name="Itoh T."/>
            <person name="Niimura Y."/>
            <person name="Fujii Y."/>
            <person name="Habara T."/>
            <person name="Sakai H."/>
            <person name="Sato Y."/>
            <person name="Wilson G."/>
            <person name="Kumar K."/>
            <person name="McCouch S."/>
            <person name="Juretic N."/>
            <person name="Hoen D."/>
            <person name="Wright S."/>
            <person name="Bruskiewich R."/>
            <person name="Bureau T."/>
            <person name="Miyao A."/>
            <person name="Hirochika H."/>
            <person name="Nishikawa T."/>
            <person name="Kadowaki K."/>
            <person name="Sugiura M."/>
            <person name="Burr B."/>
            <person name="Sasaki T."/>
        </authorList>
    </citation>
    <scope>NUCLEOTIDE SEQUENCE [LARGE SCALE GENOMIC DNA]</scope>
    <source>
        <strain evidence="2">cv. Nipponbare</strain>
    </source>
</reference>
<name>A0A0P0WJF0_ORYSJ</name>
<dbReference type="PaxDb" id="39947-A0A0P0WJF0"/>
<evidence type="ECO:0000313" key="2">
    <source>
        <dbReference type="Proteomes" id="UP000059680"/>
    </source>
</evidence>
<dbReference type="Proteomes" id="UP000059680">
    <property type="component" value="Chromosome 5"/>
</dbReference>